<dbReference type="HOGENOM" id="CLU_027402_31_0_0"/>
<dbReference type="PROSITE" id="PS50994">
    <property type="entry name" value="INTEGRASE"/>
    <property type="match status" value="1"/>
</dbReference>
<gene>
    <name evidence="2" type="ordered locus">wcw_1694</name>
    <name evidence="3" type="ordered locus">wcw_1808</name>
</gene>
<dbReference type="EMBL" id="CP001928">
    <property type="protein sequence ID" value="ADI39038.1"/>
    <property type="molecule type" value="Genomic_DNA"/>
</dbReference>
<organism evidence="2 4">
    <name type="scientific">Waddlia chondrophila (strain ATCC VR-1470 / WSU 86-1044)</name>
    <dbReference type="NCBI Taxonomy" id="716544"/>
    <lineage>
        <taxon>Bacteria</taxon>
        <taxon>Pseudomonadati</taxon>
        <taxon>Chlamydiota</taxon>
        <taxon>Chlamydiia</taxon>
        <taxon>Parachlamydiales</taxon>
        <taxon>Waddliaceae</taxon>
        <taxon>Waddlia</taxon>
    </lineage>
</organism>
<dbReference type="InterPro" id="IPR025948">
    <property type="entry name" value="HTH-like_dom"/>
</dbReference>
<dbReference type="Pfam" id="PF13276">
    <property type="entry name" value="HTH_21"/>
    <property type="match status" value="1"/>
</dbReference>
<sequence length="290" mass="33390">MVTPRAKKACVQILVKQHKRSERRACQLVGVHRSVVRYSSRKQDETALITKIKQIAYEKRRFGYRRIHMILKREGVKVNHKKVYRIYRACGLKVLKRGGRKRAIGSRRAQDKPFARNQQWALDFVHDALANGRRIRLLTVIDTYTRECLRIFVDTSINGRKVTEILSEIMVANGKPKVVLSDNGTEFTSNTVLKWSSDQGIDWQYIEPGKPYQNGNIESFNGKLRDECLNENWFLNLSDARRIVGKWANEYNLYRPHSALGGLTPHELASQLSECLNSSEKMLQLTGTSS</sequence>
<dbReference type="Pfam" id="PF13683">
    <property type="entry name" value="rve_3"/>
    <property type="match status" value="1"/>
</dbReference>
<evidence type="ECO:0000259" key="1">
    <source>
        <dbReference type="PROSITE" id="PS50994"/>
    </source>
</evidence>
<dbReference type="SUPFAM" id="SSF53098">
    <property type="entry name" value="Ribonuclease H-like"/>
    <property type="match status" value="1"/>
</dbReference>
<protein>
    <submittedName>
        <fullName evidence="2">Integrase</fullName>
    </submittedName>
</protein>
<proteinExistence type="predicted"/>
<accession>D6YSJ3</accession>
<dbReference type="InterPro" id="IPR036397">
    <property type="entry name" value="RNaseH_sf"/>
</dbReference>
<dbReference type="STRING" id="716544.wcw_1694"/>
<dbReference type="EMBL" id="CP001928">
    <property type="protein sequence ID" value="ADI39147.1"/>
    <property type="molecule type" value="Genomic_DNA"/>
</dbReference>
<dbReference type="AlphaFoldDB" id="D6YSJ3"/>
<feature type="domain" description="Integrase catalytic" evidence="1">
    <location>
        <begin position="109"/>
        <end position="273"/>
    </location>
</feature>
<keyword evidence="4" id="KW-1185">Reference proteome</keyword>
<evidence type="ECO:0000313" key="4">
    <source>
        <dbReference type="Proteomes" id="UP000001505"/>
    </source>
</evidence>
<dbReference type="NCBIfam" id="NF033516">
    <property type="entry name" value="transpos_IS3"/>
    <property type="match status" value="1"/>
</dbReference>
<reference evidence="2 4" key="1">
    <citation type="journal article" date="2010" name="PLoS ONE">
        <title>The Waddlia genome: a window into chlamydial biology.</title>
        <authorList>
            <person name="Bertelli C."/>
            <person name="Collyn F."/>
            <person name="Croxatto A."/>
            <person name="Ruckert C."/>
            <person name="Polkinghorne A."/>
            <person name="Kebbi-Beghdadi C."/>
            <person name="Goesmann A."/>
            <person name="Vaughan L."/>
            <person name="Greub G."/>
        </authorList>
    </citation>
    <scope>NUCLEOTIDE SEQUENCE [LARGE SCALE GENOMIC DNA]</scope>
    <source>
        <strain evidence="4">ATCC VR-1470 / WSU 86-1044</strain>
        <strain evidence="2">WSU 86-1044</strain>
    </source>
</reference>
<dbReference type="Proteomes" id="UP000001505">
    <property type="component" value="Chromosome"/>
</dbReference>
<dbReference type="PANTHER" id="PTHR47515">
    <property type="entry name" value="LOW CALCIUM RESPONSE LOCUS PROTEIN T"/>
    <property type="match status" value="1"/>
</dbReference>
<dbReference type="InterPro" id="IPR048020">
    <property type="entry name" value="Transpos_IS3"/>
</dbReference>
<dbReference type="Gene3D" id="3.30.420.10">
    <property type="entry name" value="Ribonuclease H-like superfamily/Ribonuclease H"/>
    <property type="match status" value="1"/>
</dbReference>
<name>D6YSJ3_WADCW</name>
<dbReference type="GO" id="GO:0003676">
    <property type="term" value="F:nucleic acid binding"/>
    <property type="evidence" value="ECO:0007669"/>
    <property type="project" value="InterPro"/>
</dbReference>
<dbReference type="KEGG" id="wch:wcw_1694"/>
<dbReference type="InterPro" id="IPR012337">
    <property type="entry name" value="RNaseH-like_sf"/>
</dbReference>
<evidence type="ECO:0000313" key="3">
    <source>
        <dbReference type="EMBL" id="ADI39147.1"/>
    </source>
</evidence>
<dbReference type="eggNOG" id="COG2801">
    <property type="taxonomic scope" value="Bacteria"/>
</dbReference>
<evidence type="ECO:0000313" key="2">
    <source>
        <dbReference type="EMBL" id="ADI39038.1"/>
    </source>
</evidence>
<dbReference type="InterPro" id="IPR001584">
    <property type="entry name" value="Integrase_cat-core"/>
</dbReference>
<dbReference type="PANTHER" id="PTHR47515:SF1">
    <property type="entry name" value="BLR2054 PROTEIN"/>
    <property type="match status" value="1"/>
</dbReference>
<dbReference type="GO" id="GO:0015074">
    <property type="term" value="P:DNA integration"/>
    <property type="evidence" value="ECO:0007669"/>
    <property type="project" value="InterPro"/>
</dbReference>
<dbReference type="KEGG" id="wch:wcw_1808"/>